<evidence type="ECO:0000313" key="11">
    <source>
        <dbReference type="Proteomes" id="UP000631114"/>
    </source>
</evidence>
<dbReference type="GO" id="GO:0016887">
    <property type="term" value="F:ATP hydrolysis activity"/>
    <property type="evidence" value="ECO:0007669"/>
    <property type="project" value="InterPro"/>
</dbReference>
<keyword evidence="6 8" id="KW-0472">Membrane</keyword>
<dbReference type="PANTHER" id="PTHR45136">
    <property type="entry name" value="ABC TRANSPORTER DOMAIN-CONTAINING PROTEIN"/>
    <property type="match status" value="1"/>
</dbReference>
<evidence type="ECO:0000313" key="10">
    <source>
        <dbReference type="EMBL" id="KAF9623245.1"/>
    </source>
</evidence>
<dbReference type="Proteomes" id="UP000631114">
    <property type="component" value="Unassembled WGS sequence"/>
</dbReference>
<evidence type="ECO:0000256" key="5">
    <source>
        <dbReference type="ARBA" id="ARBA00022989"/>
    </source>
</evidence>
<evidence type="ECO:0000256" key="4">
    <source>
        <dbReference type="ARBA" id="ARBA00022737"/>
    </source>
</evidence>
<dbReference type="PROSITE" id="PS50893">
    <property type="entry name" value="ABC_TRANSPORTER_2"/>
    <property type="match status" value="1"/>
</dbReference>
<evidence type="ECO:0000256" key="6">
    <source>
        <dbReference type="ARBA" id="ARBA00023136"/>
    </source>
</evidence>
<evidence type="ECO:0000256" key="7">
    <source>
        <dbReference type="ARBA" id="ARBA00023180"/>
    </source>
</evidence>
<sequence length="314" mass="34597">MLVAWQMILPRVQTQLDQFFMCWIETEPEDPQGHQPEKLSGHIEFSNVHFVYPTRPDVVVLRGFSLSVEVGKSTALVGQSRSKSTIMGLIERFYDLVKGTVSIDGRDVKSYHLRSLRKHIALVSQEPTLFSGTLRENIAYGVSGKVDEVEIINAARVTNAHGFIAGLKDGYDTFCGDRGLQLSGVNQKKVVQEALNRVMMGRTSVVVAHRLSTIQNCDLITVLDQGSIVEQGTHSSLLAKGPIGTYCALVSIHKSRTSIKHFLIQRCMQNYRLDMLIVTLGLFGSIGDGFGTPIMLFLTSKAMNNIGAGPGLFL</sequence>
<dbReference type="Gene3D" id="3.40.50.300">
    <property type="entry name" value="P-loop containing nucleotide triphosphate hydrolases"/>
    <property type="match status" value="2"/>
</dbReference>
<feature type="transmembrane region" description="Helical" evidence="8">
    <location>
        <begin position="275"/>
        <end position="298"/>
    </location>
</feature>
<keyword evidence="4" id="KW-0677">Repeat</keyword>
<accession>A0A835M8I7</accession>
<reference evidence="10 11" key="1">
    <citation type="submission" date="2020-10" db="EMBL/GenBank/DDBJ databases">
        <title>The Coptis chinensis genome and diversification of protoberbering-type alkaloids.</title>
        <authorList>
            <person name="Wang B."/>
            <person name="Shu S."/>
            <person name="Song C."/>
            <person name="Liu Y."/>
        </authorList>
    </citation>
    <scope>NUCLEOTIDE SEQUENCE [LARGE SCALE GENOMIC DNA]</scope>
    <source>
        <strain evidence="10">HL-2020</strain>
        <tissue evidence="10">Leaf</tissue>
    </source>
</reference>
<dbReference type="Gene3D" id="1.20.1560.10">
    <property type="entry name" value="ABC transporter type 1, transmembrane domain"/>
    <property type="match status" value="1"/>
</dbReference>
<evidence type="ECO:0000256" key="1">
    <source>
        <dbReference type="ARBA" id="ARBA00007577"/>
    </source>
</evidence>
<dbReference type="Pfam" id="PF00005">
    <property type="entry name" value="ABC_tran"/>
    <property type="match status" value="1"/>
</dbReference>
<dbReference type="OrthoDB" id="6500128at2759"/>
<evidence type="ECO:0000256" key="3">
    <source>
        <dbReference type="ARBA" id="ARBA00022692"/>
    </source>
</evidence>
<feature type="domain" description="ABC transporter" evidence="9">
    <location>
        <begin position="43"/>
        <end position="250"/>
    </location>
</feature>
<evidence type="ECO:0000256" key="2">
    <source>
        <dbReference type="ARBA" id="ARBA00022448"/>
    </source>
</evidence>
<organism evidence="10 11">
    <name type="scientific">Coptis chinensis</name>
    <dbReference type="NCBI Taxonomy" id="261450"/>
    <lineage>
        <taxon>Eukaryota</taxon>
        <taxon>Viridiplantae</taxon>
        <taxon>Streptophyta</taxon>
        <taxon>Embryophyta</taxon>
        <taxon>Tracheophyta</taxon>
        <taxon>Spermatophyta</taxon>
        <taxon>Magnoliopsida</taxon>
        <taxon>Ranunculales</taxon>
        <taxon>Ranunculaceae</taxon>
        <taxon>Coptidoideae</taxon>
        <taxon>Coptis</taxon>
    </lineage>
</organism>
<keyword evidence="7" id="KW-0325">Glycoprotein</keyword>
<keyword evidence="11" id="KW-1185">Reference proteome</keyword>
<dbReference type="AlphaFoldDB" id="A0A835M8I7"/>
<keyword evidence="2" id="KW-0813">Transport</keyword>
<dbReference type="GO" id="GO:0005524">
    <property type="term" value="F:ATP binding"/>
    <property type="evidence" value="ECO:0007669"/>
    <property type="project" value="InterPro"/>
</dbReference>
<evidence type="ECO:0000256" key="8">
    <source>
        <dbReference type="SAM" id="Phobius"/>
    </source>
</evidence>
<name>A0A835M8I7_9MAGN</name>
<dbReference type="InterPro" id="IPR003439">
    <property type="entry name" value="ABC_transporter-like_ATP-bd"/>
</dbReference>
<proteinExistence type="inferred from homology"/>
<gene>
    <name evidence="10" type="ORF">IFM89_000734</name>
</gene>
<comment type="caution">
    <text evidence="10">The sequence shown here is derived from an EMBL/GenBank/DDBJ whole genome shotgun (WGS) entry which is preliminary data.</text>
</comment>
<comment type="similarity">
    <text evidence="1">Belongs to the ABC transporter superfamily. ABCB family. Multidrug resistance exporter (TC 3.A.1.201) subfamily.</text>
</comment>
<dbReference type="SUPFAM" id="SSF52540">
    <property type="entry name" value="P-loop containing nucleoside triphosphate hydrolases"/>
    <property type="match status" value="1"/>
</dbReference>
<keyword evidence="5 8" id="KW-1133">Transmembrane helix</keyword>
<dbReference type="InterPro" id="IPR027417">
    <property type="entry name" value="P-loop_NTPase"/>
</dbReference>
<dbReference type="PANTHER" id="PTHR45136:SF2">
    <property type="entry name" value="ABC TRANSPORTER DOMAIN-CONTAINING PROTEIN"/>
    <property type="match status" value="1"/>
</dbReference>
<dbReference type="GO" id="GO:0016020">
    <property type="term" value="C:membrane"/>
    <property type="evidence" value="ECO:0007669"/>
    <property type="project" value="InterPro"/>
</dbReference>
<protein>
    <recommendedName>
        <fullName evidence="9">ABC transporter domain-containing protein</fullName>
    </recommendedName>
</protein>
<keyword evidence="3 8" id="KW-0812">Transmembrane</keyword>
<evidence type="ECO:0000259" key="9">
    <source>
        <dbReference type="PROSITE" id="PS50893"/>
    </source>
</evidence>
<dbReference type="EMBL" id="JADFTS010000001">
    <property type="protein sequence ID" value="KAF9623245.1"/>
    <property type="molecule type" value="Genomic_DNA"/>
</dbReference>
<dbReference type="InterPro" id="IPR036640">
    <property type="entry name" value="ABC1_TM_sf"/>
</dbReference>